<dbReference type="InParanoid" id="A0A1V8T8B8"/>
<dbReference type="InterPro" id="IPR016181">
    <property type="entry name" value="Acyl_CoA_acyltransferase"/>
</dbReference>
<dbReference type="EMBL" id="NAJO01000014">
    <property type="protein sequence ID" value="OQO07501.1"/>
    <property type="molecule type" value="Genomic_DNA"/>
</dbReference>
<dbReference type="OrthoDB" id="410198at2759"/>
<dbReference type="GO" id="GO:0016747">
    <property type="term" value="F:acyltransferase activity, transferring groups other than amino-acyl groups"/>
    <property type="evidence" value="ECO:0007669"/>
    <property type="project" value="InterPro"/>
</dbReference>
<feature type="domain" description="N-acetyltransferase" evidence="1">
    <location>
        <begin position="82"/>
        <end position="222"/>
    </location>
</feature>
<keyword evidence="3" id="KW-1185">Reference proteome</keyword>
<evidence type="ECO:0000259" key="1">
    <source>
        <dbReference type="PROSITE" id="PS51186"/>
    </source>
</evidence>
<comment type="caution">
    <text evidence="2">The sequence shown here is derived from an EMBL/GenBank/DDBJ whole genome shotgun (WGS) entry which is preliminary data.</text>
</comment>
<dbReference type="PANTHER" id="PTHR42791:SF14">
    <property type="entry name" value="N-ACETYLTRANSFERASE DOMAIN-CONTAINING PROTEIN"/>
    <property type="match status" value="1"/>
</dbReference>
<dbReference type="InterPro" id="IPR000182">
    <property type="entry name" value="GNAT_dom"/>
</dbReference>
<sequence length="234" mass="26740">MASSPFQVPPATEADFPALASIMVYAFMGHPTELLNTGDPAVPGVLEAASARHLHACRDHESRFPGPVMIKCIHKDPKTGEEEIVASAEWFIYSHERSREEYEKMHYLLSAEWIEDPTGREKMLKLRRPVHEQRVHWMAGKPYGLLMYLCVAPKWRKQGVGTMCVQWGLDRCRELGIPAYLEASVEGVPVYKKLGFEEMGVLRRTSWDDEEEEMPVMICWPPGTKDEEKKPAER</sequence>
<dbReference type="CDD" id="cd04301">
    <property type="entry name" value="NAT_SF"/>
    <property type="match status" value="1"/>
</dbReference>
<reference evidence="3" key="1">
    <citation type="submission" date="2017-03" db="EMBL/GenBank/DDBJ databases">
        <title>Genomes of endolithic fungi from Antarctica.</title>
        <authorList>
            <person name="Coleine C."/>
            <person name="Masonjones S."/>
            <person name="Stajich J.E."/>
        </authorList>
    </citation>
    <scope>NUCLEOTIDE SEQUENCE [LARGE SCALE GENOMIC DNA]</scope>
    <source>
        <strain evidence="3">CCFEE 5527</strain>
    </source>
</reference>
<dbReference type="Gene3D" id="3.40.630.30">
    <property type="match status" value="1"/>
</dbReference>
<dbReference type="SUPFAM" id="SSF55729">
    <property type="entry name" value="Acyl-CoA N-acyltransferases (Nat)"/>
    <property type="match status" value="1"/>
</dbReference>
<organism evidence="2 3">
    <name type="scientific">Cryoendolithus antarcticus</name>
    <dbReference type="NCBI Taxonomy" id="1507870"/>
    <lineage>
        <taxon>Eukaryota</taxon>
        <taxon>Fungi</taxon>
        <taxon>Dikarya</taxon>
        <taxon>Ascomycota</taxon>
        <taxon>Pezizomycotina</taxon>
        <taxon>Dothideomycetes</taxon>
        <taxon>Dothideomycetidae</taxon>
        <taxon>Cladosporiales</taxon>
        <taxon>Cladosporiaceae</taxon>
        <taxon>Cryoendolithus</taxon>
    </lineage>
</organism>
<dbReference type="InterPro" id="IPR052523">
    <property type="entry name" value="Trichothecene_AcTrans"/>
</dbReference>
<evidence type="ECO:0000313" key="2">
    <source>
        <dbReference type="EMBL" id="OQO07501.1"/>
    </source>
</evidence>
<evidence type="ECO:0000313" key="3">
    <source>
        <dbReference type="Proteomes" id="UP000192596"/>
    </source>
</evidence>
<accession>A0A1V8T8B8</accession>
<dbReference type="PROSITE" id="PS51186">
    <property type="entry name" value="GNAT"/>
    <property type="match status" value="1"/>
</dbReference>
<dbReference type="AlphaFoldDB" id="A0A1V8T8B8"/>
<protein>
    <recommendedName>
        <fullName evidence="1">N-acetyltransferase domain-containing protein</fullName>
    </recommendedName>
</protein>
<dbReference type="Proteomes" id="UP000192596">
    <property type="component" value="Unassembled WGS sequence"/>
</dbReference>
<name>A0A1V8T8B8_9PEZI</name>
<gene>
    <name evidence="2" type="ORF">B0A48_07198</name>
</gene>
<dbReference type="PANTHER" id="PTHR42791">
    <property type="entry name" value="GNAT FAMILY ACETYLTRANSFERASE"/>
    <property type="match status" value="1"/>
</dbReference>
<proteinExistence type="predicted"/>
<dbReference type="Pfam" id="PF00583">
    <property type="entry name" value="Acetyltransf_1"/>
    <property type="match status" value="1"/>
</dbReference>